<evidence type="ECO:0000256" key="6">
    <source>
        <dbReference type="SAM" id="MobiDB-lite"/>
    </source>
</evidence>
<dbReference type="InterPro" id="IPR006839">
    <property type="entry name" value="DarP"/>
</dbReference>
<keyword evidence="4 5" id="KW-0694">RNA-binding</keyword>
<dbReference type="Gene3D" id="1.10.60.30">
    <property type="entry name" value="PSPTO4464-like domains"/>
    <property type="match status" value="2"/>
</dbReference>
<reference evidence="7 8" key="1">
    <citation type="submission" date="2016-11" db="EMBL/GenBank/DDBJ databases">
        <authorList>
            <person name="Jaros S."/>
            <person name="Januszkiewicz K."/>
            <person name="Wedrychowicz H."/>
        </authorList>
    </citation>
    <scope>NUCLEOTIDE SEQUENCE [LARGE SCALE GENOMIC DNA]</scope>
    <source>
        <strain evidence="7 8">DSM 17737</strain>
    </source>
</reference>
<evidence type="ECO:0000256" key="5">
    <source>
        <dbReference type="HAMAP-Rule" id="MF_00765"/>
    </source>
</evidence>
<sequence>MVRPRNVNKKRSARSAPKWETEDVFESRTQLKLAAQEVTELGERLASMKPSELARYPLPDDILAAIEQLRQCKPGPGYKRQKQYLGKLLRGDDELLAAIRATDEALVLEGKRAEVRVRELEQWRARLLDEGDAALADFMAAYPRADRARLRQRLRMAQKHAPESDAAKKAYRDLFQALKDETELA</sequence>
<dbReference type="Pfam" id="PF04751">
    <property type="entry name" value="DarP"/>
    <property type="match status" value="1"/>
</dbReference>
<proteinExistence type="inferred from homology"/>
<dbReference type="GO" id="GO:1902626">
    <property type="term" value="P:assembly of large subunit precursor of preribosome"/>
    <property type="evidence" value="ECO:0007669"/>
    <property type="project" value="UniProtKB-UniRule"/>
</dbReference>
<feature type="compositionally biased region" description="Basic residues" evidence="6">
    <location>
        <begin position="1"/>
        <end position="13"/>
    </location>
</feature>
<gene>
    <name evidence="5" type="primary">darP</name>
    <name evidence="7" type="ORF">SAMN05443662_1046</name>
</gene>
<evidence type="ECO:0000256" key="3">
    <source>
        <dbReference type="ARBA" id="ARBA00022730"/>
    </source>
</evidence>
<evidence type="ECO:0000313" key="7">
    <source>
        <dbReference type="EMBL" id="SIN93627.1"/>
    </source>
</evidence>
<evidence type="ECO:0000256" key="2">
    <source>
        <dbReference type="ARBA" id="ARBA00022517"/>
    </source>
</evidence>
<accession>A0A1N6FEE7</accession>
<dbReference type="CDD" id="cd16331">
    <property type="entry name" value="YjgA-like"/>
    <property type="match status" value="1"/>
</dbReference>
<dbReference type="GO" id="GO:0005829">
    <property type="term" value="C:cytosol"/>
    <property type="evidence" value="ECO:0007669"/>
    <property type="project" value="TreeGrafter"/>
</dbReference>
<dbReference type="STRING" id="364032.SAMN05443662_1046"/>
<dbReference type="AlphaFoldDB" id="A0A1N6FEE7"/>
<dbReference type="PIRSF" id="PIRSF016183">
    <property type="entry name" value="UCP016183"/>
    <property type="match status" value="1"/>
</dbReference>
<dbReference type="RefSeq" id="WP_074201315.1">
    <property type="nucleotide sequence ID" value="NZ_FSRE01000002.1"/>
</dbReference>
<protein>
    <recommendedName>
        <fullName evidence="5">Dual-action ribosomal maturation protein DarP</fullName>
    </recommendedName>
    <alternativeName>
        <fullName evidence="5">Large ribosomal subunit assembly factor DarP</fullName>
    </alternativeName>
</protein>
<organism evidence="7 8">
    <name type="scientific">Sulfurivirga caldicuralii</name>
    <dbReference type="NCBI Taxonomy" id="364032"/>
    <lineage>
        <taxon>Bacteria</taxon>
        <taxon>Pseudomonadati</taxon>
        <taxon>Pseudomonadota</taxon>
        <taxon>Gammaproteobacteria</taxon>
        <taxon>Thiotrichales</taxon>
        <taxon>Piscirickettsiaceae</taxon>
        <taxon>Sulfurivirga</taxon>
    </lineage>
</organism>
<comment type="similarity">
    <text evidence="5">Belongs to the DarP family.</text>
</comment>
<dbReference type="Proteomes" id="UP000198461">
    <property type="component" value="Unassembled WGS sequence"/>
</dbReference>
<dbReference type="PANTHER" id="PTHR38101:SF1">
    <property type="entry name" value="UPF0307 PROTEIN YJGA"/>
    <property type="match status" value="1"/>
</dbReference>
<name>A0A1N6FEE7_9GAMM</name>
<evidence type="ECO:0000313" key="8">
    <source>
        <dbReference type="Proteomes" id="UP000198461"/>
    </source>
</evidence>
<dbReference type="OrthoDB" id="5293604at2"/>
<dbReference type="GO" id="GO:0043022">
    <property type="term" value="F:ribosome binding"/>
    <property type="evidence" value="ECO:0007669"/>
    <property type="project" value="UniProtKB-UniRule"/>
</dbReference>
<keyword evidence="8" id="KW-1185">Reference proteome</keyword>
<keyword evidence="1 5" id="KW-0963">Cytoplasm</keyword>
<dbReference type="HAMAP" id="MF_00765">
    <property type="entry name" value="DarP"/>
    <property type="match status" value="1"/>
</dbReference>
<dbReference type="GO" id="GO:0019843">
    <property type="term" value="F:rRNA binding"/>
    <property type="evidence" value="ECO:0007669"/>
    <property type="project" value="UniProtKB-UniRule"/>
</dbReference>
<dbReference type="SUPFAM" id="SSF158710">
    <property type="entry name" value="PSPTO4464-like"/>
    <property type="match status" value="1"/>
</dbReference>
<dbReference type="PANTHER" id="PTHR38101">
    <property type="entry name" value="UPF0307 PROTEIN YJGA"/>
    <property type="match status" value="1"/>
</dbReference>
<keyword evidence="3 5" id="KW-0699">rRNA-binding</keyword>
<keyword evidence="2 5" id="KW-0690">Ribosome biogenesis</keyword>
<evidence type="ECO:0000256" key="4">
    <source>
        <dbReference type="ARBA" id="ARBA00022884"/>
    </source>
</evidence>
<feature type="region of interest" description="Disordered" evidence="6">
    <location>
        <begin position="1"/>
        <end position="22"/>
    </location>
</feature>
<dbReference type="EMBL" id="FSRE01000002">
    <property type="protein sequence ID" value="SIN93627.1"/>
    <property type="molecule type" value="Genomic_DNA"/>
</dbReference>
<dbReference type="InterPro" id="IPR023153">
    <property type="entry name" value="DarP_sf"/>
</dbReference>
<evidence type="ECO:0000256" key="1">
    <source>
        <dbReference type="ARBA" id="ARBA00022490"/>
    </source>
</evidence>
<dbReference type="NCBIfam" id="NF003593">
    <property type="entry name" value="PRK05255.1-1"/>
    <property type="match status" value="1"/>
</dbReference>
<comment type="function">
    <text evidence="5">Member of a network of 50S ribosomal subunit biogenesis factors which assembles along the 30S-50S interface, preventing incorrect 23S rRNA structures from forming. Promotes peptidyl transferase center (PTC) maturation.</text>
</comment>
<comment type="subcellular location">
    <subcellularLocation>
        <location evidence="5">Cytoplasm</location>
    </subcellularLocation>
    <text evidence="5">Associates with late stage pre-50S ribosomal subunits.</text>
</comment>